<accession>A0ACC0NRS6</accession>
<organism evidence="1 2">
    <name type="scientific">Rhododendron molle</name>
    <name type="common">Chinese azalea</name>
    <name type="synonym">Azalea mollis</name>
    <dbReference type="NCBI Taxonomy" id="49168"/>
    <lineage>
        <taxon>Eukaryota</taxon>
        <taxon>Viridiplantae</taxon>
        <taxon>Streptophyta</taxon>
        <taxon>Embryophyta</taxon>
        <taxon>Tracheophyta</taxon>
        <taxon>Spermatophyta</taxon>
        <taxon>Magnoliopsida</taxon>
        <taxon>eudicotyledons</taxon>
        <taxon>Gunneridae</taxon>
        <taxon>Pentapetalae</taxon>
        <taxon>asterids</taxon>
        <taxon>Ericales</taxon>
        <taxon>Ericaceae</taxon>
        <taxon>Ericoideae</taxon>
        <taxon>Rhodoreae</taxon>
        <taxon>Rhododendron</taxon>
    </lineage>
</organism>
<gene>
    <name evidence="1" type="ORF">RHMOL_Rhmol05G0183000</name>
</gene>
<evidence type="ECO:0000313" key="2">
    <source>
        <dbReference type="Proteomes" id="UP001062846"/>
    </source>
</evidence>
<sequence>MCLSKRVVAIDKGGWIPVLNKQRKIGAKVGNEHSIREGKRNGTKPVFTLFVDNLPEDVSQRWVSADMAISKANGLWIEDRKLFVKMAFFDQNKGNNDERQINPKNLTRKNTNNMETNTRVESLTSGNATASTSYANAVKGVLGGKGTYANAVNDVLGGKGNDKRMQEGSIKGERKLCLKSDGNGWLYRSAVAKNHKLISIEELKAQMARMGVDNIMVRAMGGRSVILTCNNKEEMENLIKVNCL</sequence>
<protein>
    <submittedName>
        <fullName evidence="1">Uncharacterized protein</fullName>
    </submittedName>
</protein>
<keyword evidence="2" id="KW-1185">Reference proteome</keyword>
<comment type="caution">
    <text evidence="1">The sequence shown here is derived from an EMBL/GenBank/DDBJ whole genome shotgun (WGS) entry which is preliminary data.</text>
</comment>
<proteinExistence type="predicted"/>
<name>A0ACC0NRS6_RHOML</name>
<reference evidence="1" key="1">
    <citation type="submission" date="2022-02" db="EMBL/GenBank/DDBJ databases">
        <title>Plant Genome Project.</title>
        <authorList>
            <person name="Zhang R.-G."/>
        </authorList>
    </citation>
    <scope>NUCLEOTIDE SEQUENCE</scope>
    <source>
        <strain evidence="1">AT1</strain>
    </source>
</reference>
<dbReference type="EMBL" id="CM046392">
    <property type="protein sequence ID" value="KAI8555574.1"/>
    <property type="molecule type" value="Genomic_DNA"/>
</dbReference>
<evidence type="ECO:0000313" key="1">
    <source>
        <dbReference type="EMBL" id="KAI8555574.1"/>
    </source>
</evidence>
<dbReference type="Proteomes" id="UP001062846">
    <property type="component" value="Chromosome 5"/>
</dbReference>